<gene>
    <name evidence="3" type="ORF">Tci_495761</name>
</gene>
<feature type="region of interest" description="Disordered" evidence="1">
    <location>
        <begin position="812"/>
        <end position="852"/>
    </location>
</feature>
<dbReference type="PANTHER" id="PTHR11439:SF495">
    <property type="entry name" value="REVERSE TRANSCRIPTASE, RNA-DEPENDENT DNA POLYMERASE-RELATED"/>
    <property type="match status" value="1"/>
</dbReference>
<sequence>MLADAKLSVTFWAEVINTACYVQNRVLVNKSQNKTPYELFNGRTHAIGFLKPFGYHVMILNTLDNLGKFEAKRDEGYIIRYSMSSKAFRVFNKRTRRVEENVHVEFLENKAIEKGAGPNWLFDIDSLTKSMNYVTVDAGTNSTNLLGIKDAASQEVKKDVSSLRYIVLPNWVHDVLLESSSSNPQDDFRTDVPESSEISNPTATSTNPPADQPETLTVETPIPTVSSPVPTACFHDSLESSSDTRIISKRVANQVEIPSLDNILTLTNRFEDILGVTTNSVDSDGVEADVSNKETTIIASPTRTLRIHKDHPKSQIIGPVDTPIQTRNKSKEIFDALQDPSWVEAMQEELLQFKIQNVWTLVDCPRGDPKFPAKVYKVEKAMYGLHQAPKAWYGTLSKYLLTNGFQRDVRSSNTPMDKENPWGKDRTGKDVDLQLYRSMIGSLMYLTASRPDIMFSICACARHHVTPKECHLHAVKRIFRYIKGHLKLGLWYPKESPFDLIAYSNSDYSGATQDRKSTTRGCQFLGRRLISWQCKRQTIVATSTTEAEYVVAANSEQRTHEFTHVYLASASVYVWIGSEHNVDFHPIVDFVKASPLMYALTFKPTVYVSHIRQFWSTARIKTTKEGTKILATVDGILKTVTESSIRRNLKLKDEEGISSLPDAKLFENLTLMGYNISPNQKFTFQKGQFSHQWKYLIHTILQCLSLKSTRFNEFSSNIATALVCLATNRTYNFSKMIFDGMVKNVNNKVSKFLMYPRFLTMCLRMGQFGQITHTHKYVVPFHTRKVFTTLWVNSPSFSGRIVPLFDTMLVPQGKGSGTPTEPHHTPSPEAQHTSYTTHSSPTLPPVTTTPIPTVTLTETPTLSNSSENTIHGGENLRSLFRCFDPSNGPKLSDMGN</sequence>
<evidence type="ECO:0000313" key="3">
    <source>
        <dbReference type="EMBL" id="GEZ23788.1"/>
    </source>
</evidence>
<dbReference type="CDD" id="cd09272">
    <property type="entry name" value="RNase_HI_RT_Ty1"/>
    <property type="match status" value="1"/>
</dbReference>
<dbReference type="EMBL" id="BKCJ010255694">
    <property type="protein sequence ID" value="GEZ23788.1"/>
    <property type="molecule type" value="Genomic_DNA"/>
</dbReference>
<evidence type="ECO:0000259" key="2">
    <source>
        <dbReference type="Pfam" id="PF25597"/>
    </source>
</evidence>
<feature type="compositionally biased region" description="Low complexity" evidence="1">
    <location>
        <begin position="836"/>
        <end position="852"/>
    </location>
</feature>
<protein>
    <submittedName>
        <fullName evidence="3">Ribonuclease H-like domain-containing protein</fullName>
    </submittedName>
</protein>
<dbReference type="PANTHER" id="PTHR11439">
    <property type="entry name" value="GAG-POL-RELATED RETROTRANSPOSON"/>
    <property type="match status" value="1"/>
</dbReference>
<feature type="domain" description="Retroviral polymerase SH3-like" evidence="2">
    <location>
        <begin position="64"/>
        <end position="111"/>
    </location>
</feature>
<reference evidence="3" key="1">
    <citation type="journal article" date="2019" name="Sci. Rep.">
        <title>Draft genome of Tanacetum cinerariifolium, the natural source of mosquito coil.</title>
        <authorList>
            <person name="Yamashiro T."/>
            <person name="Shiraishi A."/>
            <person name="Satake H."/>
            <person name="Nakayama K."/>
        </authorList>
    </citation>
    <scope>NUCLEOTIDE SEQUENCE</scope>
</reference>
<dbReference type="InterPro" id="IPR057670">
    <property type="entry name" value="SH3_retrovirus"/>
</dbReference>
<evidence type="ECO:0000256" key="1">
    <source>
        <dbReference type="SAM" id="MobiDB-lite"/>
    </source>
</evidence>
<name>A0A699I9D8_TANCI</name>
<proteinExistence type="predicted"/>
<comment type="caution">
    <text evidence="3">The sequence shown here is derived from an EMBL/GenBank/DDBJ whole genome shotgun (WGS) entry which is preliminary data.</text>
</comment>
<feature type="region of interest" description="Disordered" evidence="1">
    <location>
        <begin position="181"/>
        <end position="227"/>
    </location>
</feature>
<dbReference type="Pfam" id="PF25597">
    <property type="entry name" value="SH3_retrovirus"/>
    <property type="match status" value="1"/>
</dbReference>
<feature type="compositionally biased region" description="Low complexity" evidence="1">
    <location>
        <begin position="217"/>
        <end position="227"/>
    </location>
</feature>
<accession>A0A699I9D8</accession>
<organism evidence="3">
    <name type="scientific">Tanacetum cinerariifolium</name>
    <name type="common">Dalmatian daisy</name>
    <name type="synonym">Chrysanthemum cinerariifolium</name>
    <dbReference type="NCBI Taxonomy" id="118510"/>
    <lineage>
        <taxon>Eukaryota</taxon>
        <taxon>Viridiplantae</taxon>
        <taxon>Streptophyta</taxon>
        <taxon>Embryophyta</taxon>
        <taxon>Tracheophyta</taxon>
        <taxon>Spermatophyta</taxon>
        <taxon>Magnoliopsida</taxon>
        <taxon>eudicotyledons</taxon>
        <taxon>Gunneridae</taxon>
        <taxon>Pentapetalae</taxon>
        <taxon>asterids</taxon>
        <taxon>campanulids</taxon>
        <taxon>Asterales</taxon>
        <taxon>Asteraceae</taxon>
        <taxon>Asteroideae</taxon>
        <taxon>Anthemideae</taxon>
        <taxon>Anthemidinae</taxon>
        <taxon>Tanacetum</taxon>
    </lineage>
</organism>
<feature type="non-terminal residue" evidence="3">
    <location>
        <position position="896"/>
    </location>
</feature>
<feature type="compositionally biased region" description="Polar residues" evidence="1">
    <location>
        <begin position="196"/>
        <end position="209"/>
    </location>
</feature>
<dbReference type="AlphaFoldDB" id="A0A699I9D8"/>